<sequence>MTSPNNAVAQFTEQGFALIKHAVPDSVVSTVDTAVRRLTDDRGPDLTHSSFNTNPALTHVRDAANIIAEYQLLFECAALMSVPHRILNGSLQVLGTEVLRRGIYQEVHEPWHRDSGPYLERPYDELNGPLHLKAQVFFTDTRPKDSGNLVLIPGSHRWPANYKDNAYWKTANDALAQGSLPEGALSIHAEPGDAVVFGNTMWHAVLPNRTQERRSAIIRFGQAWLRPYDHPCDPATAAGHLSFQSRRLLGYHSNTVNPVDLYKDTTSSESWGAR</sequence>
<name>A0A495JJ94_9ACTN</name>
<evidence type="ECO:0000313" key="2">
    <source>
        <dbReference type="Proteomes" id="UP000277671"/>
    </source>
</evidence>
<dbReference type="EMBL" id="RBKT01000001">
    <property type="protein sequence ID" value="RKR88392.1"/>
    <property type="molecule type" value="Genomic_DNA"/>
</dbReference>
<keyword evidence="1" id="KW-0223">Dioxygenase</keyword>
<dbReference type="OrthoDB" id="9796766at2"/>
<keyword evidence="1" id="KW-0560">Oxidoreductase</keyword>
<dbReference type="SUPFAM" id="SSF51197">
    <property type="entry name" value="Clavaminate synthase-like"/>
    <property type="match status" value="1"/>
</dbReference>
<dbReference type="Proteomes" id="UP000277671">
    <property type="component" value="Unassembled WGS sequence"/>
</dbReference>
<dbReference type="InterPro" id="IPR008775">
    <property type="entry name" value="Phytyl_CoA_dOase-like"/>
</dbReference>
<proteinExistence type="predicted"/>
<dbReference type="AlphaFoldDB" id="A0A495JJ94"/>
<comment type="caution">
    <text evidence="1">The sequence shown here is derived from an EMBL/GenBank/DDBJ whole genome shotgun (WGS) entry which is preliminary data.</text>
</comment>
<gene>
    <name evidence="1" type="ORF">BDK92_2712</name>
</gene>
<dbReference type="GO" id="GO:0016706">
    <property type="term" value="F:2-oxoglutarate-dependent dioxygenase activity"/>
    <property type="evidence" value="ECO:0007669"/>
    <property type="project" value="UniProtKB-ARBA"/>
</dbReference>
<dbReference type="RefSeq" id="WP_121157018.1">
    <property type="nucleotide sequence ID" value="NZ_RBKT01000001.1"/>
</dbReference>
<keyword evidence="2" id="KW-1185">Reference proteome</keyword>
<accession>A0A495JJ94</accession>
<reference evidence="1 2" key="1">
    <citation type="submission" date="2018-10" db="EMBL/GenBank/DDBJ databases">
        <title>Sequencing the genomes of 1000 actinobacteria strains.</title>
        <authorList>
            <person name="Klenk H.-P."/>
        </authorList>
    </citation>
    <scope>NUCLEOTIDE SEQUENCE [LARGE SCALE GENOMIC DNA]</scope>
    <source>
        <strain evidence="1 2">DSM 45175</strain>
    </source>
</reference>
<organism evidence="1 2">
    <name type="scientific">Micromonospora pisi</name>
    <dbReference type="NCBI Taxonomy" id="589240"/>
    <lineage>
        <taxon>Bacteria</taxon>
        <taxon>Bacillati</taxon>
        <taxon>Actinomycetota</taxon>
        <taxon>Actinomycetes</taxon>
        <taxon>Micromonosporales</taxon>
        <taxon>Micromonosporaceae</taxon>
        <taxon>Micromonospora</taxon>
    </lineage>
</organism>
<dbReference type="Gene3D" id="2.60.120.620">
    <property type="entry name" value="q2cbj1_9rhob like domain"/>
    <property type="match status" value="1"/>
</dbReference>
<dbReference type="Pfam" id="PF05721">
    <property type="entry name" value="PhyH"/>
    <property type="match status" value="1"/>
</dbReference>
<evidence type="ECO:0000313" key="1">
    <source>
        <dbReference type="EMBL" id="RKR88392.1"/>
    </source>
</evidence>
<protein>
    <submittedName>
        <fullName evidence="1">Phytanoyl-CoA dioxygenase PhyH</fullName>
    </submittedName>
</protein>